<evidence type="ECO:0000313" key="3">
    <source>
        <dbReference type="EMBL" id="HIS46159.1"/>
    </source>
</evidence>
<organism evidence="3 4">
    <name type="scientific">Candidatus Scybalocola faecigallinarum</name>
    <dbReference type="NCBI Taxonomy" id="2840941"/>
    <lineage>
        <taxon>Bacteria</taxon>
        <taxon>Bacillati</taxon>
        <taxon>Bacillota</taxon>
        <taxon>Clostridia</taxon>
        <taxon>Lachnospirales</taxon>
        <taxon>Lachnospiraceae</taxon>
        <taxon>Lachnospiraceae incertae sedis</taxon>
        <taxon>Candidatus Scybalocola (ex Gilroy et al. 2021)</taxon>
    </lineage>
</organism>
<dbReference type="EMBL" id="DVIT01000004">
    <property type="protein sequence ID" value="HIS46159.1"/>
    <property type="molecule type" value="Genomic_DNA"/>
</dbReference>
<reference evidence="3" key="2">
    <citation type="journal article" date="2021" name="PeerJ">
        <title>Extensive microbial diversity within the chicken gut microbiome revealed by metagenomics and culture.</title>
        <authorList>
            <person name="Gilroy R."/>
            <person name="Ravi A."/>
            <person name="Getino M."/>
            <person name="Pursley I."/>
            <person name="Horton D.L."/>
            <person name="Alikhan N.F."/>
            <person name="Baker D."/>
            <person name="Gharbi K."/>
            <person name="Hall N."/>
            <person name="Watson M."/>
            <person name="Adriaenssens E.M."/>
            <person name="Foster-Nyarko E."/>
            <person name="Jarju S."/>
            <person name="Secka A."/>
            <person name="Antonio M."/>
            <person name="Oren A."/>
            <person name="Chaudhuri R.R."/>
            <person name="La Ragione R."/>
            <person name="Hildebrand F."/>
            <person name="Pallen M.J."/>
        </authorList>
    </citation>
    <scope>NUCLEOTIDE SEQUENCE</scope>
    <source>
        <strain evidence="3">CHK178-757</strain>
    </source>
</reference>
<gene>
    <name evidence="3" type="ORF">IAB46_01120</name>
</gene>
<dbReference type="Pfam" id="PF05257">
    <property type="entry name" value="CHAP"/>
    <property type="match status" value="1"/>
</dbReference>
<dbReference type="AlphaFoldDB" id="A0A9D1F253"/>
<feature type="chain" id="PRO_5039240436" evidence="1">
    <location>
        <begin position="26"/>
        <end position="210"/>
    </location>
</feature>
<evidence type="ECO:0000313" key="4">
    <source>
        <dbReference type="Proteomes" id="UP000823927"/>
    </source>
</evidence>
<dbReference type="Proteomes" id="UP000823927">
    <property type="component" value="Unassembled WGS sequence"/>
</dbReference>
<accession>A0A9D1F253</accession>
<reference evidence="3" key="1">
    <citation type="submission" date="2020-10" db="EMBL/GenBank/DDBJ databases">
        <authorList>
            <person name="Gilroy R."/>
        </authorList>
    </citation>
    <scope>NUCLEOTIDE SEQUENCE</scope>
    <source>
        <strain evidence="3">CHK178-757</strain>
    </source>
</reference>
<evidence type="ECO:0000256" key="1">
    <source>
        <dbReference type="SAM" id="SignalP"/>
    </source>
</evidence>
<feature type="signal peptide" evidence="1">
    <location>
        <begin position="1"/>
        <end position="25"/>
    </location>
</feature>
<keyword evidence="1" id="KW-0732">Signal</keyword>
<sequence>MKFKFFVGAILCGVLAFLAPETAHAEEVVPITSNGMAVDSFQGIDANYIMGIGNSNTGDYCCAGYVIKFYKELYGVDTYNINTVWGKPTVVKQGHDVYLEEVSEPKPGDMMQSLTYSHVGIVKEVKDGKALLIEQNYKWSQNGQTVATVEREIGFDEAHFYRLIIDGEEKVFEDETPQPSGMTAINQMPSITGADLTLLEDAIARSQGGE</sequence>
<evidence type="ECO:0000259" key="2">
    <source>
        <dbReference type="Pfam" id="PF05257"/>
    </source>
</evidence>
<name>A0A9D1F253_9FIRM</name>
<dbReference type="InterPro" id="IPR038765">
    <property type="entry name" value="Papain-like_cys_pep_sf"/>
</dbReference>
<protein>
    <submittedName>
        <fullName evidence="3">CHAP domain-containing protein</fullName>
    </submittedName>
</protein>
<dbReference type="SUPFAM" id="SSF54001">
    <property type="entry name" value="Cysteine proteinases"/>
    <property type="match status" value="1"/>
</dbReference>
<comment type="caution">
    <text evidence="3">The sequence shown here is derived from an EMBL/GenBank/DDBJ whole genome shotgun (WGS) entry which is preliminary data.</text>
</comment>
<proteinExistence type="predicted"/>
<dbReference type="InterPro" id="IPR007921">
    <property type="entry name" value="CHAP_dom"/>
</dbReference>
<feature type="domain" description="Peptidase C51" evidence="2">
    <location>
        <begin position="56"/>
        <end position="136"/>
    </location>
</feature>